<feature type="compositionally biased region" description="Low complexity" evidence="6">
    <location>
        <begin position="2499"/>
        <end position="2517"/>
    </location>
</feature>
<feature type="domain" description="FYVE-type" evidence="7">
    <location>
        <begin position="1625"/>
        <end position="1685"/>
    </location>
</feature>
<dbReference type="InterPro" id="IPR013083">
    <property type="entry name" value="Znf_RING/FYVE/PHD"/>
</dbReference>
<keyword evidence="4" id="KW-0862">Zinc</keyword>
<feature type="region of interest" description="Disordered" evidence="6">
    <location>
        <begin position="2305"/>
        <end position="2352"/>
    </location>
</feature>
<dbReference type="EMBL" id="HBUF01240234">
    <property type="protein sequence ID" value="CAG6676589.1"/>
    <property type="molecule type" value="Transcribed_RNA"/>
</dbReference>
<dbReference type="GO" id="GO:0000281">
    <property type="term" value="P:mitotic cytokinesis"/>
    <property type="evidence" value="ECO:0007669"/>
    <property type="project" value="InterPro"/>
</dbReference>
<keyword evidence="1" id="KW-0597">Phosphoprotein</keyword>
<protein>
    <submittedName>
        <fullName evidence="8">Zinc finger FYVE domain-containing protein 26</fullName>
    </submittedName>
</protein>
<reference evidence="8" key="1">
    <citation type="submission" date="2021-05" db="EMBL/GenBank/DDBJ databases">
        <authorList>
            <person name="Alioto T."/>
            <person name="Alioto T."/>
            <person name="Gomez Garrido J."/>
        </authorList>
    </citation>
    <scope>NUCLEOTIDE SEQUENCE</scope>
</reference>
<dbReference type="InterPro" id="IPR011011">
    <property type="entry name" value="Znf_FYVE_PHD"/>
</dbReference>
<evidence type="ECO:0000256" key="2">
    <source>
        <dbReference type="ARBA" id="ARBA00022723"/>
    </source>
</evidence>
<dbReference type="SMART" id="SM00064">
    <property type="entry name" value="FYVE"/>
    <property type="match status" value="1"/>
</dbReference>
<feature type="compositionally biased region" description="Polar residues" evidence="6">
    <location>
        <begin position="2519"/>
        <end position="2530"/>
    </location>
</feature>
<feature type="compositionally biased region" description="Polar residues" evidence="6">
    <location>
        <begin position="2461"/>
        <end position="2471"/>
    </location>
</feature>
<sequence>MPETQFNFKNELEDNMDLDNHDTLCSTIANMKATELCKIQGKQLENIYKKSKLRKKLLIALASLVNKQKEIASHFKNIDLEELGSMHSRVTKTTETVVRRICLEDGQIETNELFIYMMLCQKHWVSIFTDQCCQLLLHDKQDLLQLVSSHSIVSYVWPAVLSILWEHHNTHPHSRSLSQEVIQRCSPLNPPLFSRIQEALHRVAKFEDWIHKMKDYERKSLECCHVLNMFSEHNILYIVNEYLNFTVDNFSEIRQYIVENTHSKCWQVALFDVYSTVYHVALLLIDPSRNQIDSNLQQILHGVNDAPHDIRLQIARSIVSLFFLTRNDLKQNDDNTITLSNSEVIGSESNETTDIISGLESNHSINDSFDKNNSFVLNNLDNLKTLTSTLTSYLTQHDGTLIPGSEIEQKTRELQTELNDINWKLAIIQRLSSKPPPQLSLGDHLYGRHKSDVEISKTDLERCNHEKVSEGHSNTDLGQTFIKGCAGKSKSHLDVSVTKRCPLNLILSSPEDFATYCVIKEDLEAAVSVVERYNLQDTDSGRQIISMNHYQSLYRTLSSTSPHDSCQVALQEMDKFNDIAQCSKLTILTDILCCVPMSCRQSERLLRAIEKQYESCNANDLPNFSSLLSHLKAKHIELSQCISDDLVPPSTTLVDYLASGCSHMNLLFWQSLKRLSKEFTNASESKRLEEYFVMLVSVIKQSPYLDGIEEGIKPFSSRVQKMFFYLSSIDSLMSDCRGNLLNYVDQNLTSRIGQAVFIKNEPITSLDLPFVNLAYHLVNFCTGSIPLSIEPPCMKQVIVLNQFNHVTEPIPSWPRATHKTVTSLFAQLTDTFSPHDVITRDIAIKIAHSDWTKEVLEDTRLLQNMDTSRYGSGEDSTVFLINLYNLMWTHALLSLETSDTPLGLLSQSATCRHLTKRLVGYHLGSLGLVTLYHIESVLLANYAHVNSPFVDPAVSAQLNEQPESARKDSALSVPMDTDPKPMDRDPRPVDRENERKLHPSVPMDSDLSLQRDNPLASWNVYRDPRIVFLLGNCYQLSPIVDEVSSFNWDTCLEQRMAQYAQAHIHLSHNVLHVPLLVFNYLDYVSSIQRPECEHGSSDTSSNQSRETRALLIEFVKEYTRVRSFILARKDVHVLDEVGFSINLSYSTQPNSSKSKTEDCVKIDTSIVLYVADHDLVLAGIVDNLSKTTPVVTSPSKHSKDKKGVLRSPPVVDHPLHNAYSRISDNLSKLCSRSHRVQLLSKMTPGISPLICFLNWTLVDQEVLWSCIEEEMSRGNFVLVLEMLYYVLTPRVFLEDVRWRQLYDSVLLELASSNDSVYILDVTSVPTMADFVLNNSRSSSLKCLQYLTARSHELDQDRAAKVDRQFFLSKINQEITETCGLTEWSVGDEIDPYEILKEIINNQDVDLAQRWCQYRNLPREYKPNLEVLQQYAIFLLSTHNESLAETMCNALSGSDLRELCTRLINSDCDVTHVKVIVNQAMSRCEAQRGEDYERYIRTVIGVDILCLMNNEDQMLYRHLISHPYLIIEQLLLLTRLSLVDKILDHIKPYVISADTGTDKIPPGRLLQSEIDALLRTYATKALDFRICTTRGNMGAPSSVLSSCRPVDKSNFSPPRTPPSKDEWIPNDECTHCMVCQVTIFSMFNRRHHCRRCGRLVCGACSENRMKVSGYGGVSVRVCTQCHVYASPRTVTLEITTSSTSALDQQHPVFRVTTEDPNSSHPTEDFAYNATLRDEFSFDYAPSISLCLSILKFHTNNTTLAMYLCETCNALLNVMKPSNREIDHSFVIRMIKCLMLACKVIYDVHGVESVTLDEICSQVNLLSILVNNNCCHLMPDKPLVGMNALRQLRDSLLKEERWILALEVSTKAGLDYNSVWSVWGKACLKAGAWAEARNIFAKCHFDRRGESSTLTDILQILQTDTTSGDLTTRLSRLKQPPLPPTESASSYSECLYYLHTYGSVSLILTFLVHRDRLKEALDYVLDKRVSVDNFVEHVYFRCLKLGNTDSLFSLMEARDPSLLAWKLYLRAVCAHCERNSLLNSLYEIQLRTRDHVRSAITCVLFYLKHVHTYFQLNEKSYHLTNARTHLNDYRAQKTNNLLGMSMSSSELSKQLVLIHYQLKLIATILASNVEVANRYHVKLSTLFGGVEEKATLLLDVMLLGEEATGQQGEERKYRNLVRETVSALGLNPVPLYSELVKLLARQSRVQDIRDLILCLKPDLGASCDDILMGAIRLKPPLVEHLISLVSKIPLQISLFTETGKLKSAYLLAVKHNRLGDIRLIAQQAKRLDQSAILNICLKKIEFEESKMRRERLTSGEQNSRLPTSKMRDTRNQDGTEEKSKTLSPSPGAPSEGSRTIIRSRNPALQYGISIDQDNQPRKNSRLADSSIHSQLGQDRTRRSTTTSQSVNQSKPSTSSQSSDSSFSEIAAVLRAYEQQRTPSNQSIRSSGKSSSDSRVKHTPTDRPLNQGSIVSTPETPPSPFSDIASVLRAYEQKRLKNSRPSSQESLAGSSSKSSQSRIQGTPESGSKTSQSSQRKDPRSLQASSSKSKILTSPPGNTRSPKSKSSSDNNQS</sequence>
<dbReference type="GO" id="GO:0032465">
    <property type="term" value="P:regulation of cytokinesis"/>
    <property type="evidence" value="ECO:0007669"/>
    <property type="project" value="TreeGrafter"/>
</dbReference>
<dbReference type="InterPro" id="IPR017455">
    <property type="entry name" value="Znf_FYVE-rel"/>
</dbReference>
<dbReference type="GO" id="GO:0000724">
    <property type="term" value="P:double-strand break repair via homologous recombination"/>
    <property type="evidence" value="ECO:0007669"/>
    <property type="project" value="InterPro"/>
</dbReference>
<feature type="compositionally biased region" description="Basic and acidic residues" evidence="6">
    <location>
        <begin position="977"/>
        <end position="997"/>
    </location>
</feature>
<feature type="region of interest" description="Disordered" evidence="6">
    <location>
        <begin position="959"/>
        <end position="1006"/>
    </location>
</feature>
<proteinExistence type="predicted"/>
<name>A0A8D8SZ32_9HEMI</name>
<dbReference type="GO" id="GO:0005813">
    <property type="term" value="C:centrosome"/>
    <property type="evidence" value="ECO:0007669"/>
    <property type="project" value="TreeGrafter"/>
</dbReference>
<dbReference type="PROSITE" id="PS50178">
    <property type="entry name" value="ZF_FYVE"/>
    <property type="match status" value="1"/>
</dbReference>
<keyword evidence="3 5" id="KW-0863">Zinc-finger</keyword>
<feature type="compositionally biased region" description="Polar residues" evidence="6">
    <location>
        <begin position="2380"/>
        <end position="2391"/>
    </location>
</feature>
<dbReference type="GO" id="GO:0030496">
    <property type="term" value="C:midbody"/>
    <property type="evidence" value="ECO:0007669"/>
    <property type="project" value="TreeGrafter"/>
</dbReference>
<dbReference type="PANTHER" id="PTHR46591">
    <property type="entry name" value="ZINC FINGER FYVE DOMAIN-CONTAINING PROTEIN 26"/>
    <property type="match status" value="1"/>
</dbReference>
<dbReference type="InterPro" id="IPR000306">
    <property type="entry name" value="Znf_FYVE"/>
</dbReference>
<evidence type="ECO:0000256" key="4">
    <source>
        <dbReference type="ARBA" id="ARBA00022833"/>
    </source>
</evidence>
<accession>A0A8D8SZ32</accession>
<evidence type="ECO:0000256" key="6">
    <source>
        <dbReference type="SAM" id="MobiDB-lite"/>
    </source>
</evidence>
<dbReference type="Pfam" id="PF25569">
    <property type="entry name" value="TPR_ZFYVE26"/>
    <property type="match status" value="1"/>
</dbReference>
<evidence type="ECO:0000259" key="7">
    <source>
        <dbReference type="PROSITE" id="PS50178"/>
    </source>
</evidence>
<evidence type="ECO:0000313" key="8">
    <source>
        <dbReference type="EMBL" id="CAG6676589.1"/>
    </source>
</evidence>
<dbReference type="InterPro" id="IPR028730">
    <property type="entry name" value="ZFYVE26"/>
</dbReference>
<dbReference type="SUPFAM" id="SSF57903">
    <property type="entry name" value="FYVE/PHD zinc finger"/>
    <property type="match status" value="1"/>
</dbReference>
<feature type="compositionally biased region" description="Low complexity" evidence="6">
    <location>
        <begin position="2397"/>
        <end position="2421"/>
    </location>
</feature>
<feature type="compositionally biased region" description="Low complexity" evidence="6">
    <location>
        <begin position="2437"/>
        <end position="2448"/>
    </location>
</feature>
<dbReference type="GO" id="GO:0032266">
    <property type="term" value="F:phosphatidylinositol-3-phosphate binding"/>
    <property type="evidence" value="ECO:0007669"/>
    <property type="project" value="InterPro"/>
</dbReference>
<keyword evidence="2" id="KW-0479">Metal-binding</keyword>
<feature type="compositionally biased region" description="Basic and acidic residues" evidence="6">
    <location>
        <begin position="2449"/>
        <end position="2458"/>
    </location>
</feature>
<organism evidence="8">
    <name type="scientific">Cacopsylla melanoneura</name>
    <dbReference type="NCBI Taxonomy" id="428564"/>
    <lineage>
        <taxon>Eukaryota</taxon>
        <taxon>Metazoa</taxon>
        <taxon>Ecdysozoa</taxon>
        <taxon>Arthropoda</taxon>
        <taxon>Hexapoda</taxon>
        <taxon>Insecta</taxon>
        <taxon>Pterygota</taxon>
        <taxon>Neoptera</taxon>
        <taxon>Paraneoptera</taxon>
        <taxon>Hemiptera</taxon>
        <taxon>Sternorrhyncha</taxon>
        <taxon>Psylloidea</taxon>
        <taxon>Psyllidae</taxon>
        <taxon>Psyllinae</taxon>
        <taxon>Cacopsylla</taxon>
    </lineage>
</organism>
<dbReference type="GO" id="GO:0005765">
    <property type="term" value="C:lysosomal membrane"/>
    <property type="evidence" value="ECO:0007669"/>
    <property type="project" value="TreeGrafter"/>
</dbReference>
<dbReference type="InterPro" id="IPR057946">
    <property type="entry name" value="TPR_ZFYVE26"/>
</dbReference>
<dbReference type="Pfam" id="PF01363">
    <property type="entry name" value="FYVE"/>
    <property type="match status" value="1"/>
</dbReference>
<dbReference type="PANTHER" id="PTHR46591:SF1">
    <property type="entry name" value="ZINC FINGER FYVE DOMAIN-CONTAINING PROTEIN 26"/>
    <property type="match status" value="1"/>
</dbReference>
<dbReference type="Gene3D" id="3.30.40.10">
    <property type="entry name" value="Zinc/RING finger domain, C3HC4 (zinc finger)"/>
    <property type="match status" value="1"/>
</dbReference>
<dbReference type="GO" id="GO:0008270">
    <property type="term" value="F:zinc ion binding"/>
    <property type="evidence" value="ECO:0007669"/>
    <property type="project" value="UniProtKB-KW"/>
</dbReference>
<feature type="region of interest" description="Disordered" evidence="6">
    <location>
        <begin position="2365"/>
        <end position="2569"/>
    </location>
</feature>
<evidence type="ECO:0000256" key="5">
    <source>
        <dbReference type="PROSITE-ProRule" id="PRU00091"/>
    </source>
</evidence>
<evidence type="ECO:0000256" key="1">
    <source>
        <dbReference type="ARBA" id="ARBA00022553"/>
    </source>
</evidence>
<feature type="compositionally biased region" description="Polar residues" evidence="6">
    <location>
        <begin position="2538"/>
        <end position="2569"/>
    </location>
</feature>
<evidence type="ECO:0000256" key="3">
    <source>
        <dbReference type="ARBA" id="ARBA00022771"/>
    </source>
</evidence>
<feature type="compositionally biased region" description="Basic and acidic residues" evidence="6">
    <location>
        <begin position="2323"/>
        <end position="2338"/>
    </location>
</feature>